<accession>A0AAD5VU69</accession>
<reference evidence="3" key="1">
    <citation type="submission" date="2022-07" db="EMBL/GenBank/DDBJ databases">
        <title>Genome Sequence of Leucocoprinus birnbaumii.</title>
        <authorList>
            <person name="Buettner E."/>
        </authorList>
    </citation>
    <scope>NUCLEOTIDE SEQUENCE</scope>
    <source>
        <strain evidence="3">VT141</strain>
    </source>
</reference>
<dbReference type="PROSITE" id="PS50878">
    <property type="entry name" value="RT_POL"/>
    <property type="match status" value="1"/>
</dbReference>
<proteinExistence type="predicted"/>
<comment type="caution">
    <text evidence="3">The sequence shown here is derived from an EMBL/GenBank/DDBJ whole genome shotgun (WGS) entry which is preliminary data.</text>
</comment>
<dbReference type="SUPFAM" id="SSF56672">
    <property type="entry name" value="DNA/RNA polymerases"/>
    <property type="match status" value="1"/>
</dbReference>
<name>A0AAD5VU69_9AGAR</name>
<dbReference type="InterPro" id="IPR043502">
    <property type="entry name" value="DNA/RNA_pol_sf"/>
</dbReference>
<evidence type="ECO:0000256" key="1">
    <source>
        <dbReference type="SAM" id="MobiDB-lite"/>
    </source>
</evidence>
<organism evidence="3 4">
    <name type="scientific">Leucocoprinus birnbaumii</name>
    <dbReference type="NCBI Taxonomy" id="56174"/>
    <lineage>
        <taxon>Eukaryota</taxon>
        <taxon>Fungi</taxon>
        <taxon>Dikarya</taxon>
        <taxon>Basidiomycota</taxon>
        <taxon>Agaricomycotina</taxon>
        <taxon>Agaricomycetes</taxon>
        <taxon>Agaricomycetidae</taxon>
        <taxon>Agaricales</taxon>
        <taxon>Agaricineae</taxon>
        <taxon>Agaricaceae</taxon>
        <taxon>Leucocoprinus</taxon>
    </lineage>
</organism>
<dbReference type="Proteomes" id="UP001213000">
    <property type="component" value="Unassembled WGS sequence"/>
</dbReference>
<sequence length="1186" mass="137014">MRETVATMNHIKGETISKYWSGVNRATKPRDTMFMLQDPQSENNYTRDTFRMVEIAKNHHESLQRDGLENDEEETQNRETREVLQNCNARVPEEVQEKLSERLSSEEVQTAIESLPNSKSPGMDGLPVEVWKALCQRCDERNENSDPDEENFDIREFLADTFNDLDENGPQEDSLFSEGWMCPLYKKKDRTDISNYRPITVLNSDYKIYTKALTFRLAEAAPHIIHPDQAGFMKGRRIENHTDLMHSMIEWSEMSEQNGTIVLLDQEKAYDRIRHDYLWDCLEHFGIPERFRRTVQHLYKKAETKIMINGIFSDTFEVKRGVRQGDPLSCLLFNIAIEPLAEAIRRSELTGFNVPGLHENILVSLFADDTTVYLANTDSYDELQRILNLWCKASGARFNIEKTEIVPIGTREHRNRITETRQISPNDRPLPNGIRIVGERMTARALGAHIGNNAEQETIWTSVLEKVDTALDRWSRSSPTEEGRRLIALMIIAGMTQYLTRVQGMPKEVEKRLERRITKFIWNEKRPPINIETLRLQINEGGLDLLDIKTRNEAIEIMRVQTFLSLGPKRPKWTYVEDAIIRSFVAAPYLDILAQGPLYLLQDIPLPAPSRLPTQTRRLVKTMKACNARAEPPMPSAAVQLAMPAWRHPGGGNYSRHHTRTQRATCLRRNHGVETIRDLMIVAARLTDWRHKKRRNCACAICKQDRERTNCTNPNRCARQAWDLLGDIGPKWDPRRRLLEYEEPLAIQQEGHLRITERDNNAAPFNADVTTGDDLGDTFRIFLPRENSTNLAPSPDIMTPRRDDPIKHITLTAITTFKSDHNNYYGVASPDDNTSRPILIKIPEAWPKNNLTLELTAIAHTLHHTDPGTDIVFTTSNAQVRDVLSTRMRIREAIAWVNTPAPRELLMSIVAKMQARTGASAIRYAKTKADFLEIKHLRNRERDNLRRGRMQPIPLRLPETPSRYTTKGAKLQALSQADIYRIIKNEKALRVNQRRQTQINLAIVQHAVGDLNQRFPEPAEVWRGIRDREIPKNIRSFIWKAIHGALKIGEYWERIPNYEQRGQCNTCGGREDLEHILDDCPNTGQGVVNRLAYELLRRKGVTLPRRRSAVMLGSPLIRIRNNKGKTRRGATRLTKIVLTESLYLIWRLRNEWRLRRDADPERRHTKLEITRRWTATINKRLTWTAG</sequence>
<dbReference type="InterPro" id="IPR000477">
    <property type="entry name" value="RT_dom"/>
</dbReference>
<gene>
    <name evidence="3" type="ORF">NP233_g5392</name>
</gene>
<dbReference type="EMBL" id="JANIEX010000317">
    <property type="protein sequence ID" value="KAJ3568915.1"/>
    <property type="molecule type" value="Genomic_DNA"/>
</dbReference>
<dbReference type="AlphaFoldDB" id="A0AAD5VU69"/>
<dbReference type="CDD" id="cd01650">
    <property type="entry name" value="RT_nLTR_like"/>
    <property type="match status" value="1"/>
</dbReference>
<evidence type="ECO:0000313" key="3">
    <source>
        <dbReference type="EMBL" id="KAJ3568915.1"/>
    </source>
</evidence>
<feature type="domain" description="Reverse transcriptase" evidence="2">
    <location>
        <begin position="165"/>
        <end position="436"/>
    </location>
</feature>
<dbReference type="PANTHER" id="PTHR19446">
    <property type="entry name" value="REVERSE TRANSCRIPTASES"/>
    <property type="match status" value="1"/>
</dbReference>
<protein>
    <recommendedName>
        <fullName evidence="2">Reverse transcriptase domain-containing protein</fullName>
    </recommendedName>
</protein>
<dbReference type="Pfam" id="PF00078">
    <property type="entry name" value="RVT_1"/>
    <property type="match status" value="1"/>
</dbReference>
<evidence type="ECO:0000313" key="4">
    <source>
        <dbReference type="Proteomes" id="UP001213000"/>
    </source>
</evidence>
<keyword evidence="4" id="KW-1185">Reference proteome</keyword>
<evidence type="ECO:0000259" key="2">
    <source>
        <dbReference type="PROSITE" id="PS50878"/>
    </source>
</evidence>
<feature type="region of interest" description="Disordered" evidence="1">
    <location>
        <begin position="61"/>
        <end position="82"/>
    </location>
</feature>